<name>A0AAD9BNR2_DISEL</name>
<accession>A0AAD9BNR2</accession>
<dbReference type="PANTHER" id="PTHR12166:SF7">
    <property type="entry name" value="CALCIUM-DEPENDENT SECRETION ACTIVATOR 2"/>
    <property type="match status" value="1"/>
</dbReference>
<keyword evidence="1" id="KW-1133">Transmembrane helix</keyword>
<dbReference type="InterPro" id="IPR010439">
    <property type="entry name" value="MUN_dom"/>
</dbReference>
<keyword evidence="1" id="KW-0812">Transmembrane</keyword>
<evidence type="ECO:0000256" key="1">
    <source>
        <dbReference type="SAM" id="Phobius"/>
    </source>
</evidence>
<feature type="transmembrane region" description="Helical" evidence="1">
    <location>
        <begin position="20"/>
        <end position="42"/>
    </location>
</feature>
<keyword evidence="1" id="KW-0472">Membrane</keyword>
<dbReference type="EMBL" id="JASDAP010000018">
    <property type="protein sequence ID" value="KAK1887370.1"/>
    <property type="molecule type" value="Genomic_DNA"/>
</dbReference>
<dbReference type="GO" id="GO:0098793">
    <property type="term" value="C:presynapse"/>
    <property type="evidence" value="ECO:0007669"/>
    <property type="project" value="GOC"/>
</dbReference>
<dbReference type="GO" id="GO:0098978">
    <property type="term" value="C:glutamatergic synapse"/>
    <property type="evidence" value="ECO:0007669"/>
    <property type="project" value="TreeGrafter"/>
</dbReference>
<evidence type="ECO:0000313" key="3">
    <source>
        <dbReference type="EMBL" id="KAK1887370.1"/>
    </source>
</evidence>
<dbReference type="GO" id="GO:0016079">
    <property type="term" value="P:synaptic vesicle exocytosis"/>
    <property type="evidence" value="ECO:0007669"/>
    <property type="project" value="InterPro"/>
</dbReference>
<feature type="non-terminal residue" evidence="3">
    <location>
        <position position="132"/>
    </location>
</feature>
<organism evidence="3 4">
    <name type="scientific">Dissostichus eleginoides</name>
    <name type="common">Patagonian toothfish</name>
    <name type="synonym">Dissostichus amissus</name>
    <dbReference type="NCBI Taxonomy" id="100907"/>
    <lineage>
        <taxon>Eukaryota</taxon>
        <taxon>Metazoa</taxon>
        <taxon>Chordata</taxon>
        <taxon>Craniata</taxon>
        <taxon>Vertebrata</taxon>
        <taxon>Euteleostomi</taxon>
        <taxon>Actinopterygii</taxon>
        <taxon>Neopterygii</taxon>
        <taxon>Teleostei</taxon>
        <taxon>Neoteleostei</taxon>
        <taxon>Acanthomorphata</taxon>
        <taxon>Eupercaria</taxon>
        <taxon>Perciformes</taxon>
        <taxon>Notothenioidei</taxon>
        <taxon>Nototheniidae</taxon>
        <taxon>Dissostichus</taxon>
    </lineage>
</organism>
<gene>
    <name evidence="3" type="ORF">KUDE01_028159</name>
</gene>
<dbReference type="PROSITE" id="PS51257">
    <property type="entry name" value="PROKAR_LIPOPROTEIN"/>
    <property type="match status" value="1"/>
</dbReference>
<sequence length="132" mass="15414">MNARHDHFHHQAEHTACLTSFFVSCLLLLPAVLLQVCVSSLLQKPGMDLADTYITFIRQNQDILRDRVNDELYTEKVFEQWYSSSVKLLCVWLTDRMDLQLHVYQLKTLIKIVKTQNGSSLFLLLDAFLRRS</sequence>
<dbReference type="PANTHER" id="PTHR12166">
    <property type="entry name" value="CALCIUM-DEPENDENT SECRETION ACTIVATOR"/>
    <property type="match status" value="1"/>
</dbReference>
<dbReference type="InterPro" id="IPR033227">
    <property type="entry name" value="CAPS"/>
</dbReference>
<proteinExistence type="predicted"/>
<reference evidence="3" key="1">
    <citation type="submission" date="2023-04" db="EMBL/GenBank/DDBJ databases">
        <title>Chromosome-level genome of Chaenocephalus aceratus.</title>
        <authorList>
            <person name="Park H."/>
        </authorList>
    </citation>
    <scope>NUCLEOTIDE SEQUENCE</scope>
    <source>
        <strain evidence="3">DE</strain>
        <tissue evidence="3">Muscle</tissue>
    </source>
</reference>
<comment type="caution">
    <text evidence="3">The sequence shown here is derived from an EMBL/GenBank/DDBJ whole genome shotgun (WGS) entry which is preliminary data.</text>
</comment>
<dbReference type="Proteomes" id="UP001228049">
    <property type="component" value="Unassembled WGS sequence"/>
</dbReference>
<feature type="domain" description="MUN" evidence="2">
    <location>
        <begin position="75"/>
        <end position="115"/>
    </location>
</feature>
<evidence type="ECO:0000259" key="2">
    <source>
        <dbReference type="Pfam" id="PF06292"/>
    </source>
</evidence>
<keyword evidence="4" id="KW-1185">Reference proteome</keyword>
<dbReference type="GO" id="GO:0045921">
    <property type="term" value="P:positive regulation of exocytosis"/>
    <property type="evidence" value="ECO:0007669"/>
    <property type="project" value="TreeGrafter"/>
</dbReference>
<protein>
    <submittedName>
        <fullName evidence="3">Calcium-dependent secretion activator 2</fullName>
    </submittedName>
</protein>
<dbReference type="AlphaFoldDB" id="A0AAD9BNR2"/>
<evidence type="ECO:0000313" key="4">
    <source>
        <dbReference type="Proteomes" id="UP001228049"/>
    </source>
</evidence>
<dbReference type="Pfam" id="PF06292">
    <property type="entry name" value="MUN"/>
    <property type="match status" value="1"/>
</dbReference>
<dbReference type="GO" id="GO:1990504">
    <property type="term" value="P:dense core granule exocytosis"/>
    <property type="evidence" value="ECO:0007669"/>
    <property type="project" value="InterPro"/>
</dbReference>